<name>A0A0E9RRX3_ANGAN</name>
<keyword evidence="1" id="KW-0472">Membrane</keyword>
<reference evidence="2" key="1">
    <citation type="submission" date="2014-11" db="EMBL/GenBank/DDBJ databases">
        <authorList>
            <person name="Amaro Gonzalez C."/>
        </authorList>
    </citation>
    <scope>NUCLEOTIDE SEQUENCE</scope>
</reference>
<protein>
    <submittedName>
        <fullName evidence="2">Uncharacterized protein</fullName>
    </submittedName>
</protein>
<proteinExistence type="predicted"/>
<evidence type="ECO:0000313" key="2">
    <source>
        <dbReference type="EMBL" id="JAH31879.1"/>
    </source>
</evidence>
<evidence type="ECO:0000256" key="1">
    <source>
        <dbReference type="SAM" id="Phobius"/>
    </source>
</evidence>
<accession>A0A0E9RRX3</accession>
<keyword evidence="1" id="KW-0812">Transmembrane</keyword>
<dbReference type="EMBL" id="GBXM01076698">
    <property type="protein sequence ID" value="JAH31879.1"/>
    <property type="molecule type" value="Transcribed_RNA"/>
</dbReference>
<reference evidence="2" key="2">
    <citation type="journal article" date="2015" name="Fish Shellfish Immunol.">
        <title>Early steps in the European eel (Anguilla anguilla)-Vibrio vulnificus interaction in the gills: Role of the RtxA13 toxin.</title>
        <authorList>
            <person name="Callol A."/>
            <person name="Pajuelo D."/>
            <person name="Ebbesson L."/>
            <person name="Teles M."/>
            <person name="MacKenzie S."/>
            <person name="Amaro C."/>
        </authorList>
    </citation>
    <scope>NUCLEOTIDE SEQUENCE</scope>
</reference>
<keyword evidence="1" id="KW-1133">Transmembrane helix</keyword>
<organism evidence="2">
    <name type="scientific">Anguilla anguilla</name>
    <name type="common">European freshwater eel</name>
    <name type="synonym">Muraena anguilla</name>
    <dbReference type="NCBI Taxonomy" id="7936"/>
    <lineage>
        <taxon>Eukaryota</taxon>
        <taxon>Metazoa</taxon>
        <taxon>Chordata</taxon>
        <taxon>Craniata</taxon>
        <taxon>Vertebrata</taxon>
        <taxon>Euteleostomi</taxon>
        <taxon>Actinopterygii</taxon>
        <taxon>Neopterygii</taxon>
        <taxon>Teleostei</taxon>
        <taxon>Anguilliformes</taxon>
        <taxon>Anguillidae</taxon>
        <taxon>Anguilla</taxon>
    </lineage>
</organism>
<feature type="transmembrane region" description="Helical" evidence="1">
    <location>
        <begin position="15"/>
        <end position="35"/>
    </location>
</feature>
<dbReference type="AlphaFoldDB" id="A0A0E9RRX3"/>
<sequence length="49" mass="5841">MERKGKEVMSFRFPVSPFLAVELEVVCFLIPLWLLRHARVAYGILYTKW</sequence>